<evidence type="ECO:0000259" key="2">
    <source>
        <dbReference type="PROSITE" id="PS51272"/>
    </source>
</evidence>
<dbReference type="RefSeq" id="WP_174812190.1">
    <property type="nucleotide sequence ID" value="NZ_CP054614.1"/>
</dbReference>
<dbReference type="InterPro" id="IPR003961">
    <property type="entry name" value="FN3_dom"/>
</dbReference>
<feature type="region of interest" description="Disordered" evidence="1">
    <location>
        <begin position="953"/>
        <end position="982"/>
    </location>
</feature>
<dbReference type="InterPro" id="IPR051465">
    <property type="entry name" value="Cell_Envelope_Struct_Comp"/>
</dbReference>
<proteinExistence type="predicted"/>
<feature type="compositionally biased region" description="Gly residues" evidence="1">
    <location>
        <begin position="966"/>
        <end position="975"/>
    </location>
</feature>
<dbReference type="CDD" id="cd00063">
    <property type="entry name" value="FN3"/>
    <property type="match status" value="1"/>
</dbReference>
<evidence type="ECO:0000313" key="4">
    <source>
        <dbReference type="Proteomes" id="UP000509327"/>
    </source>
</evidence>
<dbReference type="EMBL" id="CP054614">
    <property type="protein sequence ID" value="QKS57694.1"/>
    <property type="molecule type" value="Genomic_DNA"/>
</dbReference>
<evidence type="ECO:0000256" key="1">
    <source>
        <dbReference type="SAM" id="MobiDB-lite"/>
    </source>
</evidence>
<sequence length="1437" mass="158394">MSKQVRKSISALLVFVLVLQVFAVTSIHAEGGLEVQDKKITTKVGLNEIQLNWVEATSVSPEDLMYSIYMSDQANIDTVSNAEKNGTKISGLQNGSSSFKIDNLTSGVKYYFNIVASDTDSKIAYSMEEVSTLSSSAQAPSVTADDEANVIIGAKNTMEYSVNEGADWQDYDTTEPPSFNGNASVWVRVKASNSEPASQHKVLTFTENTETNQLDSLNLAKSKGDISGVLAALQHPNLGILLPQGFNLWSDDEKQSVAEFVTMINGSTGYVSKGQVQYALDIAIEPRSLFDSNDLLTVEQNITAYFGNLAYLPQVFGANTDESIQALYELGEKYTNLSSVEKQIFAYRIMFYAKRDGLPSHKIREQLDAILSTYSSINRVIDSGDMHNVLINLRLIQKESTDYNNDPDTIEKMTPFSLDLDKIDPIEYETEQELAQWMIDHRPETGYADYQAIQETFDAFFNPVKDPLKELNTAKSEENVKNVLQLIKLPEWLDLPEGFESLQPEEQEIVAQVVMTFVPSSYDYQSKAEVQYALKMGFEGVMAALQTDPLLFQQHLISFYSLVSQANQYISYPDTGGVQIVSQKYAKLSSVDKQLISYIAQRFSQDDDFVMKDAYIGYLMLLLQYPPINEPATPEEMLGSLQMIYEYQHSSEANTPDKKFPLDFGKLATITSNETKQEQLAQWMIDHRPETGYADYQAIQETFDAFFNPVKDPLKELNTAKSEENVKNVLQLIKLPEWLDLPEGFESLQPEEQEVVAYIVMSFASSDYDYKSKEEVQFAIEVGYEGLMAMLQTDPLLFQQHLNSFYSLISQTSEHMSYPGADLLQFVGQKYSKLSLVDKQLVSYIAQRISKDESLSMNDKYTIFLLLLMQYSSINEPATTGEMLAALNSIYVYQHSSEANTPDKKFPLDFGKLATITSNETKQEQLAQWMIAKKPVGGYTSYEEIQKAFNAFFAPPSDPTTPGSSTGSGSGGGGSSTPVATTKQEQIVVDVNGVNGTNLTKTPITRTTETNGVVKDLVKMTDTIAKQSVEKAKQLGTDTARIVIPDTKDAVSETRIEVPKTAVKELSDGSLKLEISTANAVISVPTKSIAGFDQDLYFRIVPLKKDSERNEVEERAKKEQVIQKAAPNSNVRVLARPVEIETNMQSREITLTLPLGNSLPTEATARQQALNKLAVYIEHSDGTKELVRGKLVKLTDGSEGIEFTVTKFSTFTLVSVDGLKATQQANPPYIQGFGTDFRPDAFVTRAQMAAMLARNLSGEAAMASTTAVSFADVAATHWAANEIEQARAAGIMNGLNSTVFAPEGSITRAQMATIAYRWMQQQANAEVTTGTASNVDATSTTTATGPATNATAAASFNDVPADLWAADAIAYVQSAGLMTGYQDGTFKPEGRLTRAEAVKVLNVLFKRTPLTGAGAPSFSDVPATHWAYADIEAAAQK</sequence>
<dbReference type="InterPro" id="IPR001119">
    <property type="entry name" value="SLH_dom"/>
</dbReference>
<dbReference type="Pfam" id="PF13285">
    <property type="entry name" value="DUF4073"/>
    <property type="match status" value="1"/>
</dbReference>
<dbReference type="Gene3D" id="2.60.40.10">
    <property type="entry name" value="Immunoglobulins"/>
    <property type="match status" value="2"/>
</dbReference>
<dbReference type="Proteomes" id="UP000509327">
    <property type="component" value="Chromosome"/>
</dbReference>
<dbReference type="PROSITE" id="PS51272">
    <property type="entry name" value="SLH"/>
    <property type="match status" value="2"/>
</dbReference>
<keyword evidence="4" id="KW-1185">Reference proteome</keyword>
<reference evidence="3 4" key="1">
    <citation type="submission" date="2020-06" db="EMBL/GenBank/DDBJ databases">
        <title>Complete genome of Paenibacillus barcinonensis KACC11450.</title>
        <authorList>
            <person name="Kim M."/>
            <person name="Park Y.-J."/>
            <person name="Shin J.-H."/>
        </authorList>
    </citation>
    <scope>NUCLEOTIDE SEQUENCE [LARGE SCALE GENOMIC DNA]</scope>
    <source>
        <strain evidence="3 4">KACC11450</strain>
    </source>
</reference>
<dbReference type="InterPro" id="IPR025142">
    <property type="entry name" value="DUF4073"/>
</dbReference>
<dbReference type="InterPro" id="IPR013783">
    <property type="entry name" value="Ig-like_fold"/>
</dbReference>
<accession>A0ABX6Q694</accession>
<protein>
    <submittedName>
        <fullName evidence="3">DUF4073 domain-containing protein</fullName>
    </submittedName>
</protein>
<feature type="domain" description="SLH" evidence="2">
    <location>
        <begin position="1266"/>
        <end position="1329"/>
    </location>
</feature>
<feature type="domain" description="SLH" evidence="2">
    <location>
        <begin position="1352"/>
        <end position="1415"/>
    </location>
</feature>
<dbReference type="Pfam" id="PF00395">
    <property type="entry name" value="SLH"/>
    <property type="match status" value="3"/>
</dbReference>
<dbReference type="PANTHER" id="PTHR43308">
    <property type="entry name" value="OUTER MEMBRANE PROTEIN ALPHA-RELATED"/>
    <property type="match status" value="1"/>
</dbReference>
<gene>
    <name evidence="3" type="ORF">HUB98_16230</name>
</gene>
<name>A0ABX6Q694_PAEBA</name>
<evidence type="ECO:0000313" key="3">
    <source>
        <dbReference type="EMBL" id="QKS57694.1"/>
    </source>
</evidence>
<organism evidence="3 4">
    <name type="scientific">Paenibacillus barcinonensis</name>
    <dbReference type="NCBI Taxonomy" id="198119"/>
    <lineage>
        <taxon>Bacteria</taxon>
        <taxon>Bacillati</taxon>
        <taxon>Bacillota</taxon>
        <taxon>Bacilli</taxon>
        <taxon>Bacillales</taxon>
        <taxon>Paenibacillaceae</taxon>
        <taxon>Paenibacillus</taxon>
    </lineage>
</organism>